<proteinExistence type="inferred from homology"/>
<dbReference type="GO" id="GO:0006955">
    <property type="term" value="P:immune response"/>
    <property type="evidence" value="ECO:0007669"/>
    <property type="project" value="InterPro"/>
</dbReference>
<feature type="domain" description="Cystatin" evidence="4">
    <location>
        <begin position="29"/>
        <end position="141"/>
    </location>
</feature>
<keyword evidence="3" id="KW-0732">Signal</keyword>
<feature type="signal peptide" evidence="3">
    <location>
        <begin position="1"/>
        <end position="21"/>
    </location>
</feature>
<keyword evidence="2" id="KW-1015">Disulfide bond</keyword>
<dbReference type="Proteomes" id="UP000261640">
    <property type="component" value="Unplaced"/>
</dbReference>
<reference evidence="5" key="2">
    <citation type="submission" date="2025-09" db="UniProtKB">
        <authorList>
            <consortium name="Ensembl"/>
        </authorList>
    </citation>
    <scope>IDENTIFICATION</scope>
</reference>
<dbReference type="PANTHER" id="PTHR47141">
    <property type="entry name" value="CYSTATIN-F"/>
    <property type="match status" value="1"/>
</dbReference>
<evidence type="ECO:0000256" key="3">
    <source>
        <dbReference type="SAM" id="SignalP"/>
    </source>
</evidence>
<dbReference type="InterPro" id="IPR046350">
    <property type="entry name" value="Cystatin_sf"/>
</dbReference>
<sequence length="142" mass="16038">MGVKTLLLLLLVSVLAALGLAADSHHGHSMPGAPVNISQNDRGLQQVVLNAAYSFNNQSNDAYLFKPSAIRRAQKQIVKGVRYIIDLEISRTVCHKRRNSKNLSKCDFQPKGPLHQTFQCHFEFWMIPWKNENTTQILHCKA</sequence>
<dbReference type="AlphaFoldDB" id="A0A3Q3NC66"/>
<dbReference type="GO" id="GO:0004869">
    <property type="term" value="F:cysteine-type endopeptidase inhibitor activity"/>
    <property type="evidence" value="ECO:0007669"/>
    <property type="project" value="InterPro"/>
</dbReference>
<evidence type="ECO:0000259" key="4">
    <source>
        <dbReference type="SMART" id="SM00043"/>
    </source>
</evidence>
<dbReference type="GO" id="GO:0005764">
    <property type="term" value="C:lysosome"/>
    <property type="evidence" value="ECO:0007669"/>
    <property type="project" value="TreeGrafter"/>
</dbReference>
<dbReference type="InParanoid" id="A0A3Q3NC66"/>
<keyword evidence="6" id="KW-1185">Reference proteome</keyword>
<dbReference type="Gene3D" id="3.10.450.10">
    <property type="match status" value="1"/>
</dbReference>
<dbReference type="GO" id="GO:0005794">
    <property type="term" value="C:Golgi apparatus"/>
    <property type="evidence" value="ECO:0007669"/>
    <property type="project" value="TreeGrafter"/>
</dbReference>
<dbReference type="GeneTree" id="ENSGT00940000160277"/>
<reference evidence="5" key="1">
    <citation type="submission" date="2025-08" db="UniProtKB">
        <authorList>
            <consortium name="Ensembl"/>
        </authorList>
    </citation>
    <scope>IDENTIFICATION</scope>
</reference>
<evidence type="ECO:0000313" key="5">
    <source>
        <dbReference type="Ensembl" id="ENSMAMP00000033451.1"/>
    </source>
</evidence>
<organism evidence="5 6">
    <name type="scientific">Mastacembelus armatus</name>
    <name type="common">zig-zag eel</name>
    <dbReference type="NCBI Taxonomy" id="205130"/>
    <lineage>
        <taxon>Eukaryota</taxon>
        <taxon>Metazoa</taxon>
        <taxon>Chordata</taxon>
        <taxon>Craniata</taxon>
        <taxon>Vertebrata</taxon>
        <taxon>Euteleostomi</taxon>
        <taxon>Actinopterygii</taxon>
        <taxon>Neopterygii</taxon>
        <taxon>Teleostei</taxon>
        <taxon>Neoteleostei</taxon>
        <taxon>Acanthomorphata</taxon>
        <taxon>Anabantaria</taxon>
        <taxon>Synbranchiformes</taxon>
        <taxon>Mastacembelidae</taxon>
        <taxon>Mastacembelus</taxon>
    </lineage>
</organism>
<dbReference type="GO" id="GO:0031643">
    <property type="term" value="P:positive regulation of myelination"/>
    <property type="evidence" value="ECO:0007669"/>
    <property type="project" value="TreeGrafter"/>
</dbReference>
<accession>A0A3Q3NC66</accession>
<dbReference type="RefSeq" id="XP_026165648.1">
    <property type="nucleotide sequence ID" value="XM_026309863.1"/>
</dbReference>
<evidence type="ECO:0000256" key="2">
    <source>
        <dbReference type="ARBA" id="ARBA00023157"/>
    </source>
</evidence>
<dbReference type="SUPFAM" id="SSF54403">
    <property type="entry name" value="Cystatin/monellin"/>
    <property type="match status" value="1"/>
</dbReference>
<dbReference type="GO" id="GO:1903979">
    <property type="term" value="P:negative regulation of microglial cell activation"/>
    <property type="evidence" value="ECO:0007669"/>
    <property type="project" value="TreeGrafter"/>
</dbReference>
<protein>
    <submittedName>
        <fullName evidence="5">Cystatin F</fullName>
    </submittedName>
</protein>
<dbReference type="GO" id="GO:0005615">
    <property type="term" value="C:extracellular space"/>
    <property type="evidence" value="ECO:0007669"/>
    <property type="project" value="TreeGrafter"/>
</dbReference>
<dbReference type="GO" id="GO:0005770">
    <property type="term" value="C:late endosome"/>
    <property type="evidence" value="ECO:0007669"/>
    <property type="project" value="TreeGrafter"/>
</dbReference>
<evidence type="ECO:0000256" key="1">
    <source>
        <dbReference type="ARBA" id="ARBA00009403"/>
    </source>
</evidence>
<dbReference type="STRING" id="205130.ENSMAMP00000033451"/>
<comment type="similarity">
    <text evidence="1">Belongs to the cystatin family.</text>
</comment>
<dbReference type="GO" id="GO:0005783">
    <property type="term" value="C:endoplasmic reticulum"/>
    <property type="evidence" value="ECO:0007669"/>
    <property type="project" value="TreeGrafter"/>
</dbReference>
<dbReference type="InterPro" id="IPR042886">
    <property type="entry name" value="Cystatin-F"/>
</dbReference>
<dbReference type="PANTHER" id="PTHR47141:SF1">
    <property type="entry name" value="CYSTATIN-F"/>
    <property type="match status" value="1"/>
</dbReference>
<dbReference type="Pfam" id="PF00031">
    <property type="entry name" value="Cystatin"/>
    <property type="match status" value="1"/>
</dbReference>
<dbReference type="OrthoDB" id="9929365at2759"/>
<dbReference type="InterPro" id="IPR000010">
    <property type="entry name" value="Cystatin_dom"/>
</dbReference>
<dbReference type="CDD" id="cd00042">
    <property type="entry name" value="CY"/>
    <property type="match status" value="1"/>
</dbReference>
<dbReference type="FunFam" id="3.10.450.10:FF:000004">
    <property type="entry name" value="Cystatin C"/>
    <property type="match status" value="1"/>
</dbReference>
<dbReference type="GeneID" id="113132057"/>
<evidence type="ECO:0000313" key="6">
    <source>
        <dbReference type="Proteomes" id="UP000261640"/>
    </source>
</evidence>
<dbReference type="SMART" id="SM00043">
    <property type="entry name" value="CY"/>
    <property type="match status" value="1"/>
</dbReference>
<dbReference type="Ensembl" id="ENSMAMT00000034310.2">
    <property type="protein sequence ID" value="ENSMAMP00000033451.1"/>
    <property type="gene ID" value="ENSMAMG00000022492.2"/>
</dbReference>
<feature type="chain" id="PRO_5018759457" evidence="3">
    <location>
        <begin position="22"/>
        <end position="142"/>
    </location>
</feature>
<name>A0A3Q3NC66_9TELE</name>